<evidence type="ECO:0000313" key="1">
    <source>
        <dbReference type="EMBL" id="GAO31585.1"/>
    </source>
</evidence>
<dbReference type="RefSeq" id="WP_157482871.1">
    <property type="nucleotide sequence ID" value="NZ_BAZW01000053.1"/>
</dbReference>
<dbReference type="AlphaFoldDB" id="A0A0E9M338"/>
<comment type="caution">
    <text evidence="1">The sequence shown here is derived from an EMBL/GenBank/DDBJ whole genome shotgun (WGS) entry which is preliminary data.</text>
</comment>
<sequence length="420" mass="48818">MTRLKIIQVFEHERLSIGAEGFQKKHMEALVKLNEVNGFQYFDPVYNGIKFKHFVGVIQVDGLCIEILPKADKGGSKDYWRGILIQMLKTCGRLKPESAGGANVNRQYYNLLEVYFDLYLTELEKLIRLGLVKQYRNQTGQVKAFKGKMEFAGQIRHNLIHHERFFTTHQIYDKDHLIHQVLYKALGLIGQFTRGTWLYDKYKRVALNFPEVKDIAVTASLLDSISINRKLIPYTYPLEIARLILLSYSPDISGGNEKMLALLFNMNQLWEEYVLVMLRKYLQGSSYTVTGQEKRRFLSSNYLQPDVVIRNKTTQEVFILDTKWKLPGSASASMVDLRQMYAYNRFWQAEKAMLLYPGEPRNFEFKPFLDEAPPHHCKMEFATVVKNEKLNEQLGEEIVSAFGVTSLTYFSEILLKESQR</sequence>
<gene>
    <name evidence="1" type="ORF">JCM15548_13961</name>
</gene>
<organism evidence="1 2">
    <name type="scientific">Geofilum rubicundum JCM 15548</name>
    <dbReference type="NCBI Taxonomy" id="1236989"/>
    <lineage>
        <taxon>Bacteria</taxon>
        <taxon>Pseudomonadati</taxon>
        <taxon>Bacteroidota</taxon>
        <taxon>Bacteroidia</taxon>
        <taxon>Marinilabiliales</taxon>
        <taxon>Marinilabiliaceae</taxon>
        <taxon>Geofilum</taxon>
    </lineage>
</organism>
<reference evidence="1 2" key="1">
    <citation type="journal article" date="2015" name="Microbes Environ.">
        <title>Distribution and evolution of nitrogen fixation genes in the phylum bacteroidetes.</title>
        <authorList>
            <person name="Inoue J."/>
            <person name="Oshima K."/>
            <person name="Suda W."/>
            <person name="Sakamoto M."/>
            <person name="Iino T."/>
            <person name="Noda S."/>
            <person name="Hongoh Y."/>
            <person name="Hattori M."/>
            <person name="Ohkuma M."/>
        </authorList>
    </citation>
    <scope>NUCLEOTIDE SEQUENCE [LARGE SCALE GENOMIC DNA]</scope>
    <source>
        <strain evidence="1">JCM 15548</strain>
    </source>
</reference>
<dbReference type="OrthoDB" id="307209at2"/>
<evidence type="ECO:0000313" key="2">
    <source>
        <dbReference type="Proteomes" id="UP000032900"/>
    </source>
</evidence>
<dbReference type="InterPro" id="IPR019292">
    <property type="entry name" value="McrC"/>
</dbReference>
<dbReference type="Proteomes" id="UP000032900">
    <property type="component" value="Unassembled WGS sequence"/>
</dbReference>
<dbReference type="EMBL" id="BAZW01000053">
    <property type="protein sequence ID" value="GAO31585.1"/>
    <property type="molecule type" value="Genomic_DNA"/>
</dbReference>
<protein>
    <submittedName>
        <fullName evidence="1">McrBC 5-methylcytosine restriction system component</fullName>
    </submittedName>
</protein>
<name>A0A0E9M338_9BACT</name>
<keyword evidence="2" id="KW-1185">Reference proteome</keyword>
<proteinExistence type="predicted"/>
<dbReference type="PANTHER" id="PTHR38733:SF1">
    <property type="entry name" value="TYPE IV METHYL-DIRECTED RESTRICTION ENZYME ECOKMCRBC"/>
    <property type="match status" value="1"/>
</dbReference>
<dbReference type="Pfam" id="PF10117">
    <property type="entry name" value="McrBC"/>
    <property type="match status" value="1"/>
</dbReference>
<accession>A0A0E9M338</accession>
<dbReference type="PANTHER" id="PTHR38733">
    <property type="entry name" value="PROTEIN MCRC"/>
    <property type="match status" value="1"/>
</dbReference>
<dbReference type="STRING" id="1236989.JCM15548_13961"/>